<evidence type="ECO:0000256" key="2">
    <source>
        <dbReference type="SAM" id="Phobius"/>
    </source>
</evidence>
<feature type="compositionally biased region" description="Polar residues" evidence="1">
    <location>
        <begin position="140"/>
        <end position="151"/>
    </location>
</feature>
<dbReference type="Proteomes" id="UP000178495">
    <property type="component" value="Unassembled WGS sequence"/>
</dbReference>
<dbReference type="STRING" id="1798652.A3A43_03150"/>
<keyword evidence="2" id="KW-0812">Transmembrane</keyword>
<comment type="caution">
    <text evidence="3">The sequence shown here is derived from an EMBL/GenBank/DDBJ whole genome shotgun (WGS) entry which is preliminary data.</text>
</comment>
<dbReference type="AlphaFoldDB" id="A0A1G2CGW5"/>
<organism evidence="3 4">
    <name type="scientific">Candidatus Liptonbacteria bacterium RIFCSPLOWO2_01_FULL_56_20</name>
    <dbReference type="NCBI Taxonomy" id="1798652"/>
    <lineage>
        <taxon>Bacteria</taxon>
        <taxon>Candidatus Liptoniibacteriota</taxon>
    </lineage>
</organism>
<evidence type="ECO:0000313" key="4">
    <source>
        <dbReference type="Proteomes" id="UP000178495"/>
    </source>
</evidence>
<feature type="transmembrane region" description="Helical" evidence="2">
    <location>
        <begin position="53"/>
        <end position="74"/>
    </location>
</feature>
<reference evidence="3 4" key="1">
    <citation type="journal article" date="2016" name="Nat. Commun.">
        <title>Thousands of microbial genomes shed light on interconnected biogeochemical processes in an aquifer system.</title>
        <authorList>
            <person name="Anantharaman K."/>
            <person name="Brown C.T."/>
            <person name="Hug L.A."/>
            <person name="Sharon I."/>
            <person name="Castelle C.J."/>
            <person name="Probst A.J."/>
            <person name="Thomas B.C."/>
            <person name="Singh A."/>
            <person name="Wilkins M.J."/>
            <person name="Karaoz U."/>
            <person name="Brodie E.L."/>
            <person name="Williams K.H."/>
            <person name="Hubbard S.S."/>
            <person name="Banfield J.F."/>
        </authorList>
    </citation>
    <scope>NUCLEOTIDE SEQUENCE [LARGE SCALE GENOMIC DNA]</scope>
</reference>
<dbReference type="EMBL" id="MHLC01000030">
    <property type="protein sequence ID" value="OGZ00626.1"/>
    <property type="molecule type" value="Genomic_DNA"/>
</dbReference>
<evidence type="ECO:0000313" key="3">
    <source>
        <dbReference type="EMBL" id="OGZ00626.1"/>
    </source>
</evidence>
<gene>
    <name evidence="3" type="ORF">A3A43_03150</name>
</gene>
<sequence length="163" mass="17586">MKLESVLKNLQHIEADRGYTKRSRNLILSSGLPTFSFQNSWQVALRALQSGSAIALAGLLLVLTLGGFSAWQFLSPFQISSLDPASLKAEAQAIDIQVQLTQVSYYEPLPSEGVTSSIPVALRLEASAIKREAEAQAQNLGLKTATSSPSEPSIDETLERLGE</sequence>
<keyword evidence="2" id="KW-1133">Transmembrane helix</keyword>
<evidence type="ECO:0000256" key="1">
    <source>
        <dbReference type="SAM" id="MobiDB-lite"/>
    </source>
</evidence>
<accession>A0A1G2CGW5</accession>
<name>A0A1G2CGW5_9BACT</name>
<proteinExistence type="predicted"/>
<keyword evidence="2" id="KW-0472">Membrane</keyword>
<protein>
    <submittedName>
        <fullName evidence="3">Uncharacterized protein</fullName>
    </submittedName>
</protein>
<feature type="region of interest" description="Disordered" evidence="1">
    <location>
        <begin position="140"/>
        <end position="163"/>
    </location>
</feature>